<dbReference type="GO" id="GO:0005886">
    <property type="term" value="C:plasma membrane"/>
    <property type="evidence" value="ECO:0007669"/>
    <property type="project" value="UniProtKB-SubCell"/>
</dbReference>
<reference evidence="8" key="1">
    <citation type="submission" date="2021-03" db="EMBL/GenBank/DDBJ databases">
        <title>Genomic Encyclopedia of Type Strains, Phase IV (KMG-V): Genome sequencing to study the core and pangenomes of soil and plant-associated prokaryotes.</title>
        <authorList>
            <person name="Whitman W."/>
        </authorList>
    </citation>
    <scope>NUCLEOTIDE SEQUENCE</scope>
    <source>
        <strain evidence="8">C4</strain>
    </source>
</reference>
<evidence type="ECO:0000313" key="8">
    <source>
        <dbReference type="EMBL" id="MBP2200635.1"/>
    </source>
</evidence>
<feature type="transmembrane region" description="Helical" evidence="7">
    <location>
        <begin position="187"/>
        <end position="210"/>
    </location>
</feature>
<protein>
    <recommendedName>
        <fullName evidence="7">UPF0056 membrane protein</fullName>
    </recommendedName>
</protein>
<evidence type="ECO:0000256" key="7">
    <source>
        <dbReference type="RuleBase" id="RU362048"/>
    </source>
</evidence>
<keyword evidence="6 7" id="KW-0472">Membrane</keyword>
<dbReference type="Pfam" id="PF01914">
    <property type="entry name" value="MarC"/>
    <property type="match status" value="1"/>
</dbReference>
<evidence type="ECO:0000313" key="9">
    <source>
        <dbReference type="Proteomes" id="UP000740329"/>
    </source>
</evidence>
<feature type="transmembrane region" description="Helical" evidence="7">
    <location>
        <begin position="144"/>
        <end position="166"/>
    </location>
</feature>
<keyword evidence="3" id="KW-1003">Cell membrane</keyword>
<dbReference type="OrthoDB" id="10856at2157"/>
<evidence type="ECO:0000256" key="6">
    <source>
        <dbReference type="ARBA" id="ARBA00023136"/>
    </source>
</evidence>
<comment type="caution">
    <text evidence="7">Lacks conserved residue(s) required for the propagation of feature annotation.</text>
</comment>
<comment type="subcellular location">
    <subcellularLocation>
        <location evidence="1 7">Cell membrane</location>
        <topology evidence="1 7">Multi-pass membrane protein</topology>
    </subcellularLocation>
</comment>
<gene>
    <name evidence="8" type="ORF">J3E07_000033</name>
</gene>
<organism evidence="8 9">
    <name type="scientific">Methanococcus voltae</name>
    <dbReference type="NCBI Taxonomy" id="2188"/>
    <lineage>
        <taxon>Archaea</taxon>
        <taxon>Methanobacteriati</taxon>
        <taxon>Methanobacteriota</taxon>
        <taxon>Methanomada group</taxon>
        <taxon>Methanococci</taxon>
        <taxon>Methanococcales</taxon>
        <taxon>Methanococcaceae</taxon>
        <taxon>Methanococcus</taxon>
    </lineage>
</organism>
<dbReference type="InterPro" id="IPR002771">
    <property type="entry name" value="Multi_antbiot-R_MarC"/>
</dbReference>
<evidence type="ECO:0000256" key="5">
    <source>
        <dbReference type="ARBA" id="ARBA00022989"/>
    </source>
</evidence>
<evidence type="ECO:0000256" key="4">
    <source>
        <dbReference type="ARBA" id="ARBA00022692"/>
    </source>
</evidence>
<feature type="transmembrane region" description="Helical" evidence="7">
    <location>
        <begin position="49"/>
        <end position="69"/>
    </location>
</feature>
<dbReference type="RefSeq" id="WP_209590026.1">
    <property type="nucleotide sequence ID" value="NZ_JAGGMU010000001.1"/>
</dbReference>
<evidence type="ECO:0000256" key="3">
    <source>
        <dbReference type="ARBA" id="ARBA00022475"/>
    </source>
</evidence>
<dbReference type="PANTHER" id="PTHR33508">
    <property type="entry name" value="UPF0056 MEMBRANE PROTEIN YHCE"/>
    <property type="match status" value="1"/>
</dbReference>
<comment type="similarity">
    <text evidence="2 7">Belongs to the UPF0056 (MarC) family.</text>
</comment>
<dbReference type="EMBL" id="JAGGMV010000001">
    <property type="protein sequence ID" value="MBP2200635.1"/>
    <property type="molecule type" value="Genomic_DNA"/>
</dbReference>
<comment type="caution">
    <text evidence="8">The sequence shown here is derived from an EMBL/GenBank/DDBJ whole genome shotgun (WGS) entry which is preliminary data.</text>
</comment>
<evidence type="ECO:0000256" key="2">
    <source>
        <dbReference type="ARBA" id="ARBA00009784"/>
    </source>
</evidence>
<sequence>MIVDFQMVFILFSSLFAILNPFGVIPPFLSLTSGYSESEKIKIIQKSMIAAFLILLVSGLLGKYVIAFFGVSIPAIRITGGVLVFIVALEIITGNSTKQKALKSDLPEQCYEVDDISVVPLTIPLYAGPGAISTMIALTAQSSSYIHIMYLTMALIMCIVISYIILRFSKDLEKKLGKVGFNVLTKLMGLMLMAIAVQMLLDGIGGYVGLENSANIIFNNT</sequence>
<dbReference type="NCBIfam" id="TIGR00427">
    <property type="entry name" value="NAAT family transporter"/>
    <property type="match status" value="1"/>
</dbReference>
<name>A0A8J7RFI7_METVO</name>
<keyword evidence="5 7" id="KW-1133">Transmembrane helix</keyword>
<accession>A0A8J7RFI7</accession>
<dbReference type="AlphaFoldDB" id="A0A8J7RFI7"/>
<evidence type="ECO:0000256" key="1">
    <source>
        <dbReference type="ARBA" id="ARBA00004651"/>
    </source>
</evidence>
<dbReference type="PANTHER" id="PTHR33508:SF1">
    <property type="entry name" value="UPF0056 MEMBRANE PROTEIN YHCE"/>
    <property type="match status" value="1"/>
</dbReference>
<proteinExistence type="inferred from homology"/>
<feature type="transmembrane region" description="Helical" evidence="7">
    <location>
        <begin position="75"/>
        <end position="95"/>
    </location>
</feature>
<dbReference type="Proteomes" id="UP000740329">
    <property type="component" value="Unassembled WGS sequence"/>
</dbReference>
<feature type="transmembrane region" description="Helical" evidence="7">
    <location>
        <begin position="6"/>
        <end position="29"/>
    </location>
</feature>
<keyword evidence="4 7" id="KW-0812">Transmembrane</keyword>